<dbReference type="Proteomes" id="UP000283095">
    <property type="component" value="Chromosome"/>
</dbReference>
<evidence type="ECO:0000313" key="2">
    <source>
        <dbReference type="Proteomes" id="UP000283095"/>
    </source>
</evidence>
<reference evidence="1 2" key="1">
    <citation type="submission" date="2018-01" db="EMBL/GenBank/DDBJ databases">
        <title>Bacillus asahii Genome sequencing and assembly.</title>
        <authorList>
            <person name="Jiang H."/>
            <person name="Feng Y."/>
            <person name="Zhao F."/>
            <person name="Lin X."/>
        </authorList>
    </citation>
    <scope>NUCLEOTIDE SEQUENCE [LARGE SCALE GENOMIC DNA]</scope>
    <source>
        <strain evidence="1 2">OM18</strain>
    </source>
</reference>
<dbReference type="KEGG" id="pasa:BAOM_1733"/>
<sequence length="40" mass="4829">MIIQKCTETFDTNRFVKRVLLVNINSVIYHIHKNKKQKAR</sequence>
<proteinExistence type="predicted"/>
<dbReference type="EMBL" id="CP026095">
    <property type="protein sequence ID" value="AZV42343.1"/>
    <property type="molecule type" value="Genomic_DNA"/>
</dbReference>
<name>A0A3T0KPZ7_9BACI</name>
<organism evidence="1 2">
    <name type="scientific">Peribacillus asahii</name>
    <dbReference type="NCBI Taxonomy" id="228899"/>
    <lineage>
        <taxon>Bacteria</taxon>
        <taxon>Bacillati</taxon>
        <taxon>Bacillota</taxon>
        <taxon>Bacilli</taxon>
        <taxon>Bacillales</taxon>
        <taxon>Bacillaceae</taxon>
        <taxon>Peribacillus</taxon>
    </lineage>
</organism>
<evidence type="ECO:0000313" key="1">
    <source>
        <dbReference type="EMBL" id="AZV42343.1"/>
    </source>
</evidence>
<protein>
    <submittedName>
        <fullName evidence="1">Uncharacterized protein</fullName>
    </submittedName>
</protein>
<accession>A0A3T0KPZ7</accession>
<gene>
    <name evidence="1" type="ORF">BAOM_1733</name>
</gene>
<dbReference type="AlphaFoldDB" id="A0A3T0KPZ7"/>